<protein>
    <submittedName>
        <fullName evidence="5">Uncharacterized protein LOC107019620</fullName>
    </submittedName>
</protein>
<feature type="region of interest" description="Disordered" evidence="2">
    <location>
        <begin position="86"/>
        <end position="108"/>
    </location>
</feature>
<dbReference type="RefSeq" id="XP_015075527.1">
    <property type="nucleotide sequence ID" value="XM_015220041.1"/>
</dbReference>
<evidence type="ECO:0000259" key="3">
    <source>
        <dbReference type="PROSITE" id="PS50158"/>
    </source>
</evidence>
<evidence type="ECO:0000256" key="2">
    <source>
        <dbReference type="SAM" id="MobiDB-lite"/>
    </source>
</evidence>
<dbReference type="Proteomes" id="UP000694930">
    <property type="component" value="Chromosome 5"/>
</dbReference>
<keyword evidence="1" id="KW-0479">Metal-binding</keyword>
<sequence length="138" mass="15233">MAISHLMVYSQHVEEARAKRTVEMPKGQDLLKMSNPKPNKGKDTRSTNKKPTCAKCGKGHLGECLVGTKNCFRCGKSGHKVRDCPNIKVQEKGSGQTKASGSKDAPKKNDFYALCSRGEKETFSDVMNGMSFPLMYML</sequence>
<evidence type="ECO:0000256" key="1">
    <source>
        <dbReference type="PROSITE-ProRule" id="PRU00047"/>
    </source>
</evidence>
<evidence type="ECO:0000313" key="4">
    <source>
        <dbReference type="Proteomes" id="UP000694930"/>
    </source>
</evidence>
<feature type="domain" description="CCHC-type" evidence="3">
    <location>
        <begin position="71"/>
        <end position="86"/>
    </location>
</feature>
<accession>A0ABM1GSY7</accession>
<gene>
    <name evidence="5" type="primary">LOC107019620</name>
</gene>
<organism evidence="4 5">
    <name type="scientific">Solanum pennellii</name>
    <name type="common">Tomato</name>
    <name type="synonym">Lycopersicon pennellii</name>
    <dbReference type="NCBI Taxonomy" id="28526"/>
    <lineage>
        <taxon>Eukaryota</taxon>
        <taxon>Viridiplantae</taxon>
        <taxon>Streptophyta</taxon>
        <taxon>Embryophyta</taxon>
        <taxon>Tracheophyta</taxon>
        <taxon>Spermatophyta</taxon>
        <taxon>Magnoliopsida</taxon>
        <taxon>eudicotyledons</taxon>
        <taxon>Gunneridae</taxon>
        <taxon>Pentapetalae</taxon>
        <taxon>asterids</taxon>
        <taxon>lamiids</taxon>
        <taxon>Solanales</taxon>
        <taxon>Solanaceae</taxon>
        <taxon>Solanoideae</taxon>
        <taxon>Solaneae</taxon>
        <taxon>Solanum</taxon>
        <taxon>Solanum subgen. Lycopersicon</taxon>
    </lineage>
</organism>
<dbReference type="Gene3D" id="4.10.60.10">
    <property type="entry name" value="Zinc finger, CCHC-type"/>
    <property type="match status" value="1"/>
</dbReference>
<name>A0ABM1GSY7_SOLPN</name>
<keyword evidence="1" id="KW-0862">Zinc</keyword>
<dbReference type="Pfam" id="PF00098">
    <property type="entry name" value="zf-CCHC"/>
    <property type="match status" value="1"/>
</dbReference>
<dbReference type="PROSITE" id="PS50158">
    <property type="entry name" value="ZF_CCHC"/>
    <property type="match status" value="1"/>
</dbReference>
<reference evidence="4" key="1">
    <citation type="journal article" date="2014" name="Nat. Genet.">
        <title>The genome of the stress-tolerant wild tomato species Solanum pennellii.</title>
        <authorList>
            <person name="Bolger A."/>
            <person name="Scossa F."/>
            <person name="Bolger M.E."/>
            <person name="Lanz C."/>
            <person name="Maumus F."/>
            <person name="Tohge T."/>
            <person name="Quesneville H."/>
            <person name="Alseekh S."/>
            <person name="Sorensen I."/>
            <person name="Lichtenstein G."/>
            <person name="Fich E.A."/>
            <person name="Conte M."/>
            <person name="Keller H."/>
            <person name="Schneeberger K."/>
            <person name="Schwacke R."/>
            <person name="Ofner I."/>
            <person name="Vrebalov J."/>
            <person name="Xu Y."/>
            <person name="Osorio S."/>
            <person name="Aflitos S.A."/>
            <person name="Schijlen E."/>
            <person name="Jimenez-Gomez J.M."/>
            <person name="Ryngajllo M."/>
            <person name="Kimura S."/>
            <person name="Kumar R."/>
            <person name="Koenig D."/>
            <person name="Headland L.R."/>
            <person name="Maloof J.N."/>
            <person name="Sinha N."/>
            <person name="van Ham R.C."/>
            <person name="Lankhorst R.K."/>
            <person name="Mao L."/>
            <person name="Vogel A."/>
            <person name="Arsova B."/>
            <person name="Panstruga R."/>
            <person name="Fei Z."/>
            <person name="Rose J.K."/>
            <person name="Zamir D."/>
            <person name="Carrari F."/>
            <person name="Giovannoni J.J."/>
            <person name="Weigel D."/>
            <person name="Usadel B."/>
            <person name="Fernie A.R."/>
        </authorList>
    </citation>
    <scope>NUCLEOTIDE SEQUENCE [LARGE SCALE GENOMIC DNA]</scope>
    <source>
        <strain evidence="4">cv. LA0716</strain>
    </source>
</reference>
<dbReference type="SUPFAM" id="SSF57756">
    <property type="entry name" value="Retrovirus zinc finger-like domains"/>
    <property type="match status" value="1"/>
</dbReference>
<feature type="region of interest" description="Disordered" evidence="2">
    <location>
        <begin position="19"/>
        <end position="52"/>
    </location>
</feature>
<keyword evidence="1" id="KW-0863">Zinc-finger</keyword>
<dbReference type="InterPro" id="IPR001878">
    <property type="entry name" value="Znf_CCHC"/>
</dbReference>
<dbReference type="GeneID" id="107019620"/>
<evidence type="ECO:0000313" key="5">
    <source>
        <dbReference type="RefSeq" id="XP_015075527.1"/>
    </source>
</evidence>
<keyword evidence="4" id="KW-1185">Reference proteome</keyword>
<proteinExistence type="predicted"/>
<dbReference type="InterPro" id="IPR036875">
    <property type="entry name" value="Znf_CCHC_sf"/>
</dbReference>
<dbReference type="SMART" id="SM00343">
    <property type="entry name" value="ZnF_C2HC"/>
    <property type="match status" value="1"/>
</dbReference>
<reference evidence="5" key="2">
    <citation type="submission" date="2025-08" db="UniProtKB">
        <authorList>
            <consortium name="RefSeq"/>
        </authorList>
    </citation>
    <scope>IDENTIFICATION</scope>
</reference>